<evidence type="ECO:0000256" key="4">
    <source>
        <dbReference type="ARBA" id="ARBA00022807"/>
    </source>
</evidence>
<dbReference type="Pfam" id="PF00877">
    <property type="entry name" value="NLPC_P60"/>
    <property type="match status" value="1"/>
</dbReference>
<feature type="signal peptide" evidence="5">
    <location>
        <begin position="1"/>
        <end position="33"/>
    </location>
</feature>
<dbReference type="RefSeq" id="WP_344045346.1">
    <property type="nucleotide sequence ID" value="NZ_BAAAPB010000002.1"/>
</dbReference>
<dbReference type="Gene3D" id="3.90.1720.10">
    <property type="entry name" value="endopeptidase domain like (from Nostoc punctiforme)"/>
    <property type="match status" value="1"/>
</dbReference>
<sequence length="216" mass="23766">MPNNRSLRPAVRALLAAATLSAGALALPAGASAATSTPSAVVPAAYANSLSLQRVAARHEARAERQRIRRERRREHLRQVRKHRREMRRHRAEIRGRETLHAFKVGLDQKGDPYVWGATGPNAFDCSGLTSYAYHRSGLSLPRTAAAQSGAVRHIPRSQLHRGDLVFFSSGGHVYHVGLFAGREHGTDYVLHAPRPGESVRTEAIWTSSWFAGTVR</sequence>
<dbReference type="PANTHER" id="PTHR47359:SF3">
    <property type="entry name" value="NLP_P60 DOMAIN-CONTAINING PROTEIN-RELATED"/>
    <property type="match status" value="1"/>
</dbReference>
<evidence type="ECO:0000313" key="7">
    <source>
        <dbReference type="EMBL" id="GAA1964778.1"/>
    </source>
</evidence>
<proteinExistence type="inferred from homology"/>
<protein>
    <recommendedName>
        <fullName evidence="6">NlpC/P60 domain-containing protein</fullName>
    </recommendedName>
</protein>
<keyword evidence="3" id="KW-0378">Hydrolase</keyword>
<comment type="caution">
    <text evidence="7">The sequence shown here is derived from an EMBL/GenBank/DDBJ whole genome shotgun (WGS) entry which is preliminary data.</text>
</comment>
<evidence type="ECO:0000313" key="8">
    <source>
        <dbReference type="Proteomes" id="UP001500571"/>
    </source>
</evidence>
<name>A0ABN2R7N0_9ACTN</name>
<dbReference type="InterPro" id="IPR038765">
    <property type="entry name" value="Papain-like_cys_pep_sf"/>
</dbReference>
<organism evidence="7 8">
    <name type="scientific">Nocardioides panacihumi</name>
    <dbReference type="NCBI Taxonomy" id="400774"/>
    <lineage>
        <taxon>Bacteria</taxon>
        <taxon>Bacillati</taxon>
        <taxon>Actinomycetota</taxon>
        <taxon>Actinomycetes</taxon>
        <taxon>Propionibacteriales</taxon>
        <taxon>Nocardioidaceae</taxon>
        <taxon>Nocardioides</taxon>
    </lineage>
</organism>
<evidence type="ECO:0000256" key="3">
    <source>
        <dbReference type="ARBA" id="ARBA00022801"/>
    </source>
</evidence>
<gene>
    <name evidence="7" type="ORF">GCM10009798_26260</name>
</gene>
<dbReference type="PANTHER" id="PTHR47359">
    <property type="entry name" value="PEPTIDOGLYCAN DL-ENDOPEPTIDASE CWLO"/>
    <property type="match status" value="1"/>
</dbReference>
<dbReference type="EMBL" id="BAAAPB010000002">
    <property type="protein sequence ID" value="GAA1964778.1"/>
    <property type="molecule type" value="Genomic_DNA"/>
</dbReference>
<evidence type="ECO:0000259" key="6">
    <source>
        <dbReference type="PROSITE" id="PS51935"/>
    </source>
</evidence>
<keyword evidence="4" id="KW-0788">Thiol protease</keyword>
<evidence type="ECO:0000256" key="1">
    <source>
        <dbReference type="ARBA" id="ARBA00007074"/>
    </source>
</evidence>
<keyword evidence="8" id="KW-1185">Reference proteome</keyword>
<accession>A0ABN2R7N0</accession>
<evidence type="ECO:0000256" key="2">
    <source>
        <dbReference type="ARBA" id="ARBA00022670"/>
    </source>
</evidence>
<dbReference type="InterPro" id="IPR000064">
    <property type="entry name" value="NLP_P60_dom"/>
</dbReference>
<keyword evidence="2" id="KW-0645">Protease</keyword>
<dbReference type="SUPFAM" id="SSF54001">
    <property type="entry name" value="Cysteine proteinases"/>
    <property type="match status" value="1"/>
</dbReference>
<evidence type="ECO:0000256" key="5">
    <source>
        <dbReference type="SAM" id="SignalP"/>
    </source>
</evidence>
<dbReference type="PROSITE" id="PS51935">
    <property type="entry name" value="NLPC_P60"/>
    <property type="match status" value="1"/>
</dbReference>
<dbReference type="Proteomes" id="UP001500571">
    <property type="component" value="Unassembled WGS sequence"/>
</dbReference>
<keyword evidence="5" id="KW-0732">Signal</keyword>
<feature type="domain" description="NlpC/P60" evidence="6">
    <location>
        <begin position="96"/>
        <end position="216"/>
    </location>
</feature>
<dbReference type="InterPro" id="IPR051794">
    <property type="entry name" value="PG_Endopeptidase_C40"/>
</dbReference>
<feature type="chain" id="PRO_5046254591" description="NlpC/P60 domain-containing protein" evidence="5">
    <location>
        <begin position="34"/>
        <end position="216"/>
    </location>
</feature>
<comment type="similarity">
    <text evidence="1">Belongs to the peptidase C40 family.</text>
</comment>
<reference evidence="7 8" key="1">
    <citation type="journal article" date="2019" name="Int. J. Syst. Evol. Microbiol.">
        <title>The Global Catalogue of Microorganisms (GCM) 10K type strain sequencing project: providing services to taxonomists for standard genome sequencing and annotation.</title>
        <authorList>
            <consortium name="The Broad Institute Genomics Platform"/>
            <consortium name="The Broad Institute Genome Sequencing Center for Infectious Disease"/>
            <person name="Wu L."/>
            <person name="Ma J."/>
        </authorList>
    </citation>
    <scope>NUCLEOTIDE SEQUENCE [LARGE SCALE GENOMIC DNA]</scope>
    <source>
        <strain evidence="7 8">JCM 15309</strain>
    </source>
</reference>